<dbReference type="AlphaFoldDB" id="A0A2S5TK85"/>
<dbReference type="InterPro" id="IPR042520">
    <property type="entry name" value="GshA_N"/>
</dbReference>
<gene>
    <name evidence="1" type="primary">gshA</name>
    <name evidence="1" type="ORF">C3942_00170</name>
</gene>
<dbReference type="RefSeq" id="WP_104228318.1">
    <property type="nucleotide sequence ID" value="NZ_PSNW01000001.1"/>
</dbReference>
<dbReference type="EMBL" id="PSNW01000001">
    <property type="protein sequence ID" value="PPE75352.1"/>
    <property type="molecule type" value="Genomic_DNA"/>
</dbReference>
<dbReference type="GO" id="GO:0016874">
    <property type="term" value="F:ligase activity"/>
    <property type="evidence" value="ECO:0007669"/>
    <property type="project" value="UniProtKB-KW"/>
</dbReference>
<evidence type="ECO:0000313" key="1">
    <source>
        <dbReference type="EMBL" id="PPE75352.1"/>
    </source>
</evidence>
<keyword evidence="2" id="KW-1185">Reference proteome</keyword>
<reference evidence="1 2" key="1">
    <citation type="submission" date="2018-02" db="EMBL/GenBank/DDBJ databases">
        <title>Genome sequencing of Solimonas sp. HR-BB.</title>
        <authorList>
            <person name="Lee Y."/>
            <person name="Jeon C.O."/>
        </authorList>
    </citation>
    <scope>NUCLEOTIDE SEQUENCE [LARGE SCALE GENOMIC DNA]</scope>
    <source>
        <strain evidence="1 2">HR-BB</strain>
    </source>
</reference>
<dbReference type="Proteomes" id="UP000238220">
    <property type="component" value="Unassembled WGS sequence"/>
</dbReference>
<name>A0A2S5TK85_9GAMM</name>
<dbReference type="NCBIfam" id="TIGR02049">
    <property type="entry name" value="gshA_ferroox"/>
    <property type="match status" value="1"/>
</dbReference>
<proteinExistence type="predicted"/>
<dbReference type="InterPro" id="IPR011718">
    <property type="entry name" value="GshA"/>
</dbReference>
<protein>
    <submittedName>
        <fullName evidence="1">Glutamate--cysteine ligase</fullName>
    </submittedName>
</protein>
<dbReference type="Gene3D" id="3.40.50.11280">
    <property type="entry name" value="Glutamate-cysteine ligase, N-terminal domain"/>
    <property type="match status" value="1"/>
</dbReference>
<evidence type="ECO:0000313" key="2">
    <source>
        <dbReference type="Proteomes" id="UP000238220"/>
    </source>
</evidence>
<dbReference type="Pfam" id="PF08886">
    <property type="entry name" value="GshA"/>
    <property type="match status" value="1"/>
</dbReference>
<keyword evidence="1" id="KW-0436">Ligase</keyword>
<sequence length="436" mass="48897">MQSYVPHLVTAQTGPLQQLEATLLRQVPDIEAWFRSQWQKHKPPFYSSVDLRNAGFKLAPVDTNLFPGGFNNLNPAFEPLCVQALQTAIQRICPSARGILLIPENHTRNKFYLENVASLVNLIQKAGYRVHVGSLNPEIREPTELVLEISGRKLWLEPVERADDQIFVGDFSPCSILLNNDLSGGIPAILQNLDQDIIPPLDLGWHKRQKSGHFGFYREVAKEFGGLLDLDPWFFDPLFRNCGEINFMKHEGWECLEANVELLLEDIRDKYKQYGITEEPFVIIKSDAGTYGMGVMTAKSVDDVRNMNRKSRTHMSSAKEGREVTGAIIQEGVYTFEKLGDDQATAEPVVYMIDQYVVGGFYRLNSKRGNQENLNAPGMRFEPLAFEEDCITPDPSCGPDERPNRFYAYGVVARLAALAAAREIAASEELAKAAAA</sequence>
<organism evidence="1 2">
    <name type="scientific">Solimonas fluminis</name>
    <dbReference type="NCBI Taxonomy" id="2086571"/>
    <lineage>
        <taxon>Bacteria</taxon>
        <taxon>Pseudomonadati</taxon>
        <taxon>Pseudomonadota</taxon>
        <taxon>Gammaproteobacteria</taxon>
        <taxon>Nevskiales</taxon>
        <taxon>Nevskiaceae</taxon>
        <taxon>Solimonas</taxon>
    </lineage>
</organism>
<dbReference type="OrthoDB" id="5644489at2"/>
<accession>A0A2S5TK85</accession>
<comment type="caution">
    <text evidence="1">The sequence shown here is derived from an EMBL/GenBank/DDBJ whole genome shotgun (WGS) entry which is preliminary data.</text>
</comment>